<dbReference type="EMBL" id="SOBK01000008">
    <property type="protein sequence ID" value="TDT87399.1"/>
    <property type="molecule type" value="Genomic_DNA"/>
</dbReference>
<comment type="caution">
    <text evidence="2">The sequence shown here is derived from an EMBL/GenBank/DDBJ whole genome shotgun (WGS) entry which is preliminary data.</text>
</comment>
<dbReference type="RefSeq" id="WP_078063563.1">
    <property type="nucleotide sequence ID" value="NZ_CP014206.1"/>
</dbReference>
<proteinExistence type="predicted"/>
<reference evidence="2 3" key="1">
    <citation type="submission" date="2019-03" db="EMBL/GenBank/DDBJ databases">
        <title>Genomic Encyclopedia of Type Strains, Phase IV (KMG-IV): sequencing the most valuable type-strain genomes for metagenomic binning, comparative biology and taxonomic classification.</title>
        <authorList>
            <person name="Goeker M."/>
        </authorList>
    </citation>
    <scope>NUCLEOTIDE SEQUENCE [LARGE SCALE GENOMIC DNA]</scope>
    <source>
        <strain evidence="2 3">DSM 101483</strain>
    </source>
</reference>
<dbReference type="Proteomes" id="UP000295506">
    <property type="component" value="Unassembled WGS sequence"/>
</dbReference>
<dbReference type="SUPFAM" id="SSF53850">
    <property type="entry name" value="Periplasmic binding protein-like II"/>
    <property type="match status" value="1"/>
</dbReference>
<dbReference type="AlphaFoldDB" id="A0AA94PKA0"/>
<keyword evidence="1" id="KW-0732">Signal</keyword>
<evidence type="ECO:0000256" key="1">
    <source>
        <dbReference type="SAM" id="SignalP"/>
    </source>
</evidence>
<organism evidence="2 3">
    <name type="scientific">Pseudodesulfovibrio indicus</name>
    <dbReference type="NCBI Taxonomy" id="1716143"/>
    <lineage>
        <taxon>Bacteria</taxon>
        <taxon>Pseudomonadati</taxon>
        <taxon>Thermodesulfobacteriota</taxon>
        <taxon>Desulfovibrionia</taxon>
        <taxon>Desulfovibrionales</taxon>
        <taxon>Desulfovibrionaceae</taxon>
    </lineage>
</organism>
<sequence length="268" mass="29846">MTLGSSGRGIAAPFRLPFLLALALCALALPGACLAAPPDLRPQMVFSSFSSNGMSELFGRILSEAYTELGYEVVIWRLPPERALIMANEGFVDGEAARVAVIEKDYPNLIRVPTPLYFNRIAVFTKRSDYDPESGFRGMGDRPVCICNGYKFLEKATTGMDRHTVASYENMLALLQNDRVEFGLAEYFDILPTLAKVKLEGIRILDKPLAVNPMYHYLNRKHADLVPAVNRVLSRMADEGRMEEIAHSMMHEFLGESLSPCPMLEAHN</sequence>
<feature type="chain" id="PRO_5041712293" evidence="1">
    <location>
        <begin position="36"/>
        <end position="268"/>
    </location>
</feature>
<protein>
    <submittedName>
        <fullName evidence="2">Polar amino acid transport system substrate-binding protein</fullName>
    </submittedName>
</protein>
<evidence type="ECO:0000313" key="2">
    <source>
        <dbReference type="EMBL" id="TDT87399.1"/>
    </source>
</evidence>
<feature type="signal peptide" evidence="1">
    <location>
        <begin position="1"/>
        <end position="35"/>
    </location>
</feature>
<evidence type="ECO:0000313" key="3">
    <source>
        <dbReference type="Proteomes" id="UP000295506"/>
    </source>
</evidence>
<dbReference type="Gene3D" id="3.40.190.10">
    <property type="entry name" value="Periplasmic binding protein-like II"/>
    <property type="match status" value="2"/>
</dbReference>
<gene>
    <name evidence="2" type="ORF">EDC59_10864</name>
</gene>
<name>A0AA94PKA0_9BACT</name>
<accession>A0AA94PKA0</accession>